<dbReference type="PANTHER" id="PTHR11066">
    <property type="entry name" value="ACYL-COA THIOESTERASE"/>
    <property type="match status" value="1"/>
</dbReference>
<protein>
    <recommendedName>
        <fullName evidence="7">Acyl-CoA thioesterase 2</fullName>
        <ecNumber evidence="5">3.1.2.20</ecNumber>
    </recommendedName>
    <alternativeName>
        <fullName evidence="8">Thioesterase II</fullName>
    </alternativeName>
</protein>
<dbReference type="RefSeq" id="WP_091533903.1">
    <property type="nucleotide sequence ID" value="NZ_FOOC01000007.1"/>
</dbReference>
<comment type="catalytic activity">
    <reaction evidence="6">
        <text>a fatty acyl-CoA + H2O = a fatty acid + CoA + H(+)</text>
        <dbReference type="Rhea" id="RHEA:16781"/>
        <dbReference type="ChEBI" id="CHEBI:15377"/>
        <dbReference type="ChEBI" id="CHEBI:15378"/>
        <dbReference type="ChEBI" id="CHEBI:28868"/>
        <dbReference type="ChEBI" id="CHEBI:57287"/>
        <dbReference type="ChEBI" id="CHEBI:77636"/>
        <dbReference type="EC" id="3.1.2.20"/>
    </reaction>
    <physiologicalReaction direction="left-to-right" evidence="6">
        <dbReference type="Rhea" id="RHEA:16782"/>
    </physiologicalReaction>
</comment>
<comment type="subunit">
    <text evidence="2">Homotetramer.</text>
</comment>
<keyword evidence="4" id="KW-0443">Lipid metabolism</keyword>
<evidence type="ECO:0000259" key="9">
    <source>
        <dbReference type="Pfam" id="PF02551"/>
    </source>
</evidence>
<dbReference type="STRING" id="1076937.SAMN04488120_107110"/>
<proteinExistence type="inferred from homology"/>
<dbReference type="InterPro" id="IPR003703">
    <property type="entry name" value="Acyl_CoA_thio"/>
</dbReference>
<dbReference type="SUPFAM" id="SSF54637">
    <property type="entry name" value="Thioesterase/thiol ester dehydrase-isomerase"/>
    <property type="match status" value="2"/>
</dbReference>
<dbReference type="Pfam" id="PF02551">
    <property type="entry name" value="Acyl_CoA_thio"/>
    <property type="match status" value="1"/>
</dbReference>
<dbReference type="InterPro" id="IPR025652">
    <property type="entry name" value="TesB_C"/>
</dbReference>
<dbReference type="GO" id="GO:0009062">
    <property type="term" value="P:fatty acid catabolic process"/>
    <property type="evidence" value="ECO:0007669"/>
    <property type="project" value="TreeGrafter"/>
</dbReference>
<evidence type="ECO:0000256" key="3">
    <source>
        <dbReference type="ARBA" id="ARBA00022801"/>
    </source>
</evidence>
<dbReference type="InterPro" id="IPR042171">
    <property type="entry name" value="Acyl-CoA_hotdog"/>
</dbReference>
<keyword evidence="3" id="KW-0378">Hydrolase</keyword>
<dbReference type="Pfam" id="PF13622">
    <property type="entry name" value="4HBT_3"/>
    <property type="match status" value="1"/>
</dbReference>
<dbReference type="Gene3D" id="2.40.160.210">
    <property type="entry name" value="Acyl-CoA thioesterase, double hotdog domain"/>
    <property type="match status" value="1"/>
</dbReference>
<feature type="domain" description="Acyl-CoA thioesterase 2 C-terminal" evidence="9">
    <location>
        <begin position="175"/>
        <end position="281"/>
    </location>
</feature>
<evidence type="ECO:0000256" key="2">
    <source>
        <dbReference type="ARBA" id="ARBA00011881"/>
    </source>
</evidence>
<reference evidence="11 12" key="1">
    <citation type="submission" date="2016-10" db="EMBL/GenBank/DDBJ databases">
        <authorList>
            <person name="de Groot N.N."/>
        </authorList>
    </citation>
    <scope>NUCLEOTIDE SEQUENCE [LARGE SCALE GENOMIC DNA]</scope>
    <source>
        <strain evidence="11 12">DSM 23609</strain>
    </source>
</reference>
<evidence type="ECO:0000313" key="12">
    <source>
        <dbReference type="Proteomes" id="UP000199771"/>
    </source>
</evidence>
<accession>A0A1I2JKN7</accession>
<dbReference type="CDD" id="cd03445">
    <property type="entry name" value="Thioesterase_II_repeat2"/>
    <property type="match status" value="1"/>
</dbReference>
<evidence type="ECO:0000256" key="1">
    <source>
        <dbReference type="ARBA" id="ARBA00006538"/>
    </source>
</evidence>
<dbReference type="FunFam" id="2.40.160.210:FF:000001">
    <property type="entry name" value="Acyl-CoA thioesterase II"/>
    <property type="match status" value="1"/>
</dbReference>
<dbReference type="AlphaFoldDB" id="A0A1I2JKN7"/>
<dbReference type="InterPro" id="IPR049449">
    <property type="entry name" value="TesB_ACOT8-like_N"/>
</dbReference>
<evidence type="ECO:0000313" key="11">
    <source>
        <dbReference type="EMBL" id="SFF53717.1"/>
    </source>
</evidence>
<evidence type="ECO:0000256" key="4">
    <source>
        <dbReference type="ARBA" id="ARBA00023098"/>
    </source>
</evidence>
<name>A0A1I2JKN7_9GAMM</name>
<dbReference type="GO" id="GO:0005829">
    <property type="term" value="C:cytosol"/>
    <property type="evidence" value="ECO:0007669"/>
    <property type="project" value="TreeGrafter"/>
</dbReference>
<dbReference type="EC" id="3.1.2.20" evidence="5"/>
<dbReference type="PANTHER" id="PTHR11066:SF34">
    <property type="entry name" value="ACYL-COENZYME A THIOESTERASE 8"/>
    <property type="match status" value="1"/>
</dbReference>
<evidence type="ECO:0000256" key="6">
    <source>
        <dbReference type="ARBA" id="ARBA00050943"/>
    </source>
</evidence>
<feature type="domain" description="Acyl-CoA thioesterase-like N-terminal HotDog" evidence="10">
    <location>
        <begin position="31"/>
        <end position="108"/>
    </location>
</feature>
<dbReference type="GO" id="GO:0047617">
    <property type="term" value="F:fatty acyl-CoA hydrolase activity"/>
    <property type="evidence" value="ECO:0007669"/>
    <property type="project" value="UniProtKB-EC"/>
</dbReference>
<dbReference type="InterPro" id="IPR029069">
    <property type="entry name" value="HotDog_dom_sf"/>
</dbReference>
<dbReference type="EMBL" id="FOOC01000007">
    <property type="protein sequence ID" value="SFF53717.1"/>
    <property type="molecule type" value="Genomic_DNA"/>
</dbReference>
<dbReference type="GO" id="GO:0006637">
    <property type="term" value="P:acyl-CoA metabolic process"/>
    <property type="evidence" value="ECO:0007669"/>
    <property type="project" value="InterPro"/>
</dbReference>
<evidence type="ECO:0000256" key="7">
    <source>
        <dbReference type="ARBA" id="ARBA00071120"/>
    </source>
</evidence>
<evidence type="ECO:0000256" key="8">
    <source>
        <dbReference type="ARBA" id="ARBA00079653"/>
    </source>
</evidence>
<dbReference type="OrthoDB" id="9781019at2"/>
<comment type="similarity">
    <text evidence="1">Belongs to the C/M/P thioester hydrolase family.</text>
</comment>
<evidence type="ECO:0000256" key="5">
    <source>
        <dbReference type="ARBA" id="ARBA00038894"/>
    </source>
</evidence>
<organism evidence="11 12">
    <name type="scientific">Fontimonas thermophila</name>
    <dbReference type="NCBI Taxonomy" id="1076937"/>
    <lineage>
        <taxon>Bacteria</taxon>
        <taxon>Pseudomonadati</taxon>
        <taxon>Pseudomonadota</taxon>
        <taxon>Gammaproteobacteria</taxon>
        <taxon>Nevskiales</taxon>
        <taxon>Nevskiaceae</taxon>
        <taxon>Fontimonas</taxon>
    </lineage>
</organism>
<gene>
    <name evidence="11" type="ORF">SAMN04488120_107110</name>
</gene>
<dbReference type="NCBIfam" id="TIGR00189">
    <property type="entry name" value="tesB"/>
    <property type="match status" value="1"/>
</dbReference>
<evidence type="ECO:0000259" key="10">
    <source>
        <dbReference type="Pfam" id="PF13622"/>
    </source>
</evidence>
<sequence>MNRILQDLVNLLDLETLEVNLFRGQSRDLGGKSVFGGQVIGQALVAAGRTVREAVPHSLHAYFLRPGDMALPIVYEVDRVRDGRSFTTRRVQAIQSGQPILTMIVSFQRPEEGLEHQIAMPTVPPPEKLVSSRELNDQWLQNTPDVSDRVFHALTRELAIEFKPVDPYNPLAPEVKPAQQQIWFRAAGKLPADPMLHRCVLAYASDFNLLSTALRPHGRSWFSETMVVASIDHALWFHRDVRVDDWLLYSMDAPTTQGARGLSRGLIFDRSGRLVASVAQESLMREIGADMHTTHSS</sequence>
<dbReference type="Proteomes" id="UP000199771">
    <property type="component" value="Unassembled WGS sequence"/>
</dbReference>
<keyword evidence="12" id="KW-1185">Reference proteome</keyword>
<dbReference type="CDD" id="cd03444">
    <property type="entry name" value="Thioesterase_II_repeat1"/>
    <property type="match status" value="1"/>
</dbReference>